<evidence type="ECO:0000259" key="1">
    <source>
        <dbReference type="PROSITE" id="PS50914"/>
    </source>
</evidence>
<protein>
    <submittedName>
        <fullName evidence="2">BON domain-containing protein</fullName>
    </submittedName>
</protein>
<feature type="domain" description="BON" evidence="1">
    <location>
        <begin position="81"/>
        <end position="148"/>
    </location>
</feature>
<dbReference type="EMBL" id="CP139368">
    <property type="protein sequence ID" value="WPR88286.1"/>
    <property type="molecule type" value="Genomic_DNA"/>
</dbReference>
<gene>
    <name evidence="2" type="ORF">SM116_10880</name>
</gene>
<dbReference type="RefSeq" id="WP_320941006.1">
    <property type="nucleotide sequence ID" value="NZ_BAABEU010000010.1"/>
</dbReference>
<dbReference type="InterPro" id="IPR051686">
    <property type="entry name" value="Lipoprotein_DolP"/>
</dbReference>
<dbReference type="PANTHER" id="PTHR34606">
    <property type="entry name" value="BON DOMAIN-CONTAINING PROTEIN"/>
    <property type="match status" value="1"/>
</dbReference>
<feature type="domain" description="BON" evidence="1">
    <location>
        <begin position="151"/>
        <end position="219"/>
    </location>
</feature>
<dbReference type="Gene3D" id="3.30.1340.30">
    <property type="match status" value="3"/>
</dbReference>
<dbReference type="PANTHER" id="PTHR34606:SF15">
    <property type="entry name" value="BON DOMAIN-CONTAINING PROTEIN"/>
    <property type="match status" value="1"/>
</dbReference>
<dbReference type="Pfam" id="PF04972">
    <property type="entry name" value="BON"/>
    <property type="match status" value="3"/>
</dbReference>
<sequence length="220" mass="23847">MTKATLSDLDVQDMVRDELEWVPDVDSAGIGVSVEEGAVTLSGEVDSYAEKLAAKSAALRVRGVRTVADDLIVRSKGTPPSEIDIVREVDHALKTAVNVPRSVQAEVTDHHVLLIGEAAWEYQRHAAQHAVQYLPGVYTISNMIRLTQRPSAPDTQQRIADALTRHAQLDAESIHVAVEGSRVTLTGIVHSWAESAQAADAAWASPHVTEVLNHLIIKAF</sequence>
<dbReference type="PROSITE" id="PS50914">
    <property type="entry name" value="BON"/>
    <property type="match status" value="3"/>
</dbReference>
<dbReference type="InterPro" id="IPR014004">
    <property type="entry name" value="Transpt-assoc_nodulatn_dom_bac"/>
</dbReference>
<organism evidence="2 3">
    <name type="scientific">Microbacterium rhizosphaerae</name>
    <dbReference type="NCBI Taxonomy" id="1678237"/>
    <lineage>
        <taxon>Bacteria</taxon>
        <taxon>Bacillati</taxon>
        <taxon>Actinomycetota</taxon>
        <taxon>Actinomycetes</taxon>
        <taxon>Micrococcales</taxon>
        <taxon>Microbacteriaceae</taxon>
        <taxon>Microbacterium</taxon>
    </lineage>
</organism>
<dbReference type="InterPro" id="IPR007055">
    <property type="entry name" value="BON_dom"/>
</dbReference>
<dbReference type="SMART" id="SM00749">
    <property type="entry name" value="BON"/>
    <property type="match status" value="2"/>
</dbReference>
<reference evidence="2 3" key="1">
    <citation type="submission" date="2023-11" db="EMBL/GenBank/DDBJ databases">
        <title>Genome sequence of Microbacterium rhizosphaerae KACC 19337.</title>
        <authorList>
            <person name="Choi H."/>
            <person name="Kim S."/>
            <person name="Kim Y."/>
            <person name="Kwon S.-W."/>
            <person name="Heo J."/>
        </authorList>
    </citation>
    <scope>NUCLEOTIDE SEQUENCE [LARGE SCALE GENOMIC DNA]</scope>
    <source>
        <strain evidence="2 3">KACC 19337</strain>
    </source>
</reference>
<proteinExistence type="predicted"/>
<evidence type="ECO:0000313" key="3">
    <source>
        <dbReference type="Proteomes" id="UP001323798"/>
    </source>
</evidence>
<name>A0ABZ0SGM6_9MICO</name>
<feature type="domain" description="BON" evidence="1">
    <location>
        <begin position="7"/>
        <end position="75"/>
    </location>
</feature>
<dbReference type="Proteomes" id="UP001323798">
    <property type="component" value="Chromosome"/>
</dbReference>
<evidence type="ECO:0000313" key="2">
    <source>
        <dbReference type="EMBL" id="WPR88286.1"/>
    </source>
</evidence>
<accession>A0ABZ0SGM6</accession>
<keyword evidence="3" id="KW-1185">Reference proteome</keyword>